<protein>
    <submittedName>
        <fullName evidence="1">Uncharacterized protein</fullName>
    </submittedName>
</protein>
<dbReference type="AlphaFoldDB" id="A0A5B7H7K9"/>
<proteinExistence type="predicted"/>
<reference evidence="1 2" key="1">
    <citation type="submission" date="2019-05" db="EMBL/GenBank/DDBJ databases">
        <title>Another draft genome of Portunus trituberculatus and its Hox gene families provides insights of decapod evolution.</title>
        <authorList>
            <person name="Jeong J.-H."/>
            <person name="Song I."/>
            <person name="Kim S."/>
            <person name="Choi T."/>
            <person name="Kim D."/>
            <person name="Ryu S."/>
            <person name="Kim W."/>
        </authorList>
    </citation>
    <scope>NUCLEOTIDE SEQUENCE [LARGE SCALE GENOMIC DNA]</scope>
    <source>
        <tissue evidence="1">Muscle</tissue>
    </source>
</reference>
<accession>A0A5B7H7K9</accession>
<dbReference type="EMBL" id="VSRR010027363">
    <property type="protein sequence ID" value="MPC68140.1"/>
    <property type="molecule type" value="Genomic_DNA"/>
</dbReference>
<evidence type="ECO:0000313" key="1">
    <source>
        <dbReference type="EMBL" id="MPC68140.1"/>
    </source>
</evidence>
<name>A0A5B7H7K9_PORTR</name>
<sequence>MGLWEMVTFSILALVFWVSVRPRTWRASANFMKVWRRVWDTLT</sequence>
<organism evidence="1 2">
    <name type="scientific">Portunus trituberculatus</name>
    <name type="common">Swimming crab</name>
    <name type="synonym">Neptunus trituberculatus</name>
    <dbReference type="NCBI Taxonomy" id="210409"/>
    <lineage>
        <taxon>Eukaryota</taxon>
        <taxon>Metazoa</taxon>
        <taxon>Ecdysozoa</taxon>
        <taxon>Arthropoda</taxon>
        <taxon>Crustacea</taxon>
        <taxon>Multicrustacea</taxon>
        <taxon>Malacostraca</taxon>
        <taxon>Eumalacostraca</taxon>
        <taxon>Eucarida</taxon>
        <taxon>Decapoda</taxon>
        <taxon>Pleocyemata</taxon>
        <taxon>Brachyura</taxon>
        <taxon>Eubrachyura</taxon>
        <taxon>Portunoidea</taxon>
        <taxon>Portunidae</taxon>
        <taxon>Portuninae</taxon>
        <taxon>Portunus</taxon>
    </lineage>
</organism>
<comment type="caution">
    <text evidence="1">The sequence shown here is derived from an EMBL/GenBank/DDBJ whole genome shotgun (WGS) entry which is preliminary data.</text>
</comment>
<evidence type="ECO:0000313" key="2">
    <source>
        <dbReference type="Proteomes" id="UP000324222"/>
    </source>
</evidence>
<gene>
    <name evidence="1" type="ORF">E2C01_062337</name>
</gene>
<dbReference type="Proteomes" id="UP000324222">
    <property type="component" value="Unassembled WGS sequence"/>
</dbReference>
<keyword evidence="2" id="KW-1185">Reference proteome</keyword>